<dbReference type="PIRSF" id="PIRSF017082">
    <property type="entry name" value="YflP"/>
    <property type="match status" value="1"/>
</dbReference>
<comment type="similarity">
    <text evidence="1">Belongs to the UPF0065 (bug) family.</text>
</comment>
<evidence type="ECO:0000256" key="1">
    <source>
        <dbReference type="ARBA" id="ARBA00006987"/>
    </source>
</evidence>
<keyword evidence="4" id="KW-1185">Reference proteome</keyword>
<proteinExistence type="inferred from homology"/>
<protein>
    <submittedName>
        <fullName evidence="3">Tripartite tricarboxylate transporter substrate binding protein</fullName>
    </submittedName>
</protein>
<evidence type="ECO:0000313" key="3">
    <source>
        <dbReference type="EMBL" id="UFW92055.1"/>
    </source>
</evidence>
<dbReference type="RefSeq" id="WP_231145872.1">
    <property type="nucleotide sequence ID" value="NZ_CP088102.1"/>
</dbReference>
<organism evidence="3 4">
    <name type="scientific">Bradyrhizobium barranii</name>
    <dbReference type="NCBI Taxonomy" id="2992140"/>
    <lineage>
        <taxon>Bacteria</taxon>
        <taxon>Pseudomonadati</taxon>
        <taxon>Pseudomonadota</taxon>
        <taxon>Alphaproteobacteria</taxon>
        <taxon>Hyphomicrobiales</taxon>
        <taxon>Nitrobacteraceae</taxon>
        <taxon>Bradyrhizobium</taxon>
    </lineage>
</organism>
<evidence type="ECO:0000313" key="4">
    <source>
        <dbReference type="Proteomes" id="UP001430990"/>
    </source>
</evidence>
<dbReference type="InterPro" id="IPR042100">
    <property type="entry name" value="Bug_dom1"/>
</dbReference>
<keyword evidence="3" id="KW-0614">Plasmid</keyword>
<dbReference type="Gene3D" id="3.40.190.150">
    <property type="entry name" value="Bordetella uptake gene, domain 1"/>
    <property type="match status" value="1"/>
</dbReference>
<accession>A0ABY3R1A3</accession>
<dbReference type="PANTHER" id="PTHR42928:SF5">
    <property type="entry name" value="BLR1237 PROTEIN"/>
    <property type="match status" value="1"/>
</dbReference>
<evidence type="ECO:0000256" key="2">
    <source>
        <dbReference type="SAM" id="SignalP"/>
    </source>
</evidence>
<dbReference type="Pfam" id="PF03401">
    <property type="entry name" value="TctC"/>
    <property type="match status" value="1"/>
</dbReference>
<gene>
    <name evidence="3" type="ORF">BjapCC829_48175</name>
</gene>
<dbReference type="SUPFAM" id="SSF53850">
    <property type="entry name" value="Periplasmic binding protein-like II"/>
    <property type="match status" value="1"/>
</dbReference>
<reference evidence="3" key="1">
    <citation type="submission" date="2021-11" db="EMBL/GenBank/DDBJ databases">
        <title>Australian commercial rhizobial inoculants.</title>
        <authorList>
            <person name="Kohlmeier M.G."/>
            <person name="O'Hara G.W."/>
            <person name="Colombi E."/>
            <person name="Ramsay J.P."/>
            <person name="Terpolilli J."/>
        </authorList>
    </citation>
    <scope>NUCLEOTIDE SEQUENCE</scope>
    <source>
        <strain evidence="3">CC829</strain>
        <plasmid evidence="3">pCC829_2</plasmid>
    </source>
</reference>
<keyword evidence="2" id="KW-0732">Signal</keyword>
<dbReference type="EMBL" id="CP088102">
    <property type="protein sequence ID" value="UFW92055.1"/>
    <property type="molecule type" value="Genomic_DNA"/>
</dbReference>
<dbReference type="PANTHER" id="PTHR42928">
    <property type="entry name" value="TRICARBOXYLATE-BINDING PROTEIN"/>
    <property type="match status" value="1"/>
</dbReference>
<sequence>MFRLFRKAASIVVGVAVLCAGHIADPAEAADVYPATTIKLVVGFPPGGPTDIIGRVIGRLLSKELNQTVIIENNGGAGGMIAASNVSRAKPDGYTLLVAVESSNTRAKALYASVRYDQQKGFTYIRKLAKLRNLLVVNPNFPVSSVPELVAYLKAHPGEVNFGGTFGATSHIGGTLFDMAYDTKMSFINYSGGNQPIVDCMSGILQLGFFTEATIGQQVKAGTLKALAVTSAERSPAFPDLPTIEQAGGKPIDISPWFGVAGPPGLPADVVAKVGAALDKASSDPEFLKQLETIGATLITGSTVESFTSDVGKEEAYWNKWAKDIGAPLLK</sequence>
<feature type="signal peptide" evidence="2">
    <location>
        <begin position="1"/>
        <end position="29"/>
    </location>
</feature>
<dbReference type="Gene3D" id="3.40.190.10">
    <property type="entry name" value="Periplasmic binding protein-like II"/>
    <property type="match status" value="1"/>
</dbReference>
<geneLocation type="plasmid" evidence="3 4">
    <name>pCC829_2</name>
</geneLocation>
<dbReference type="CDD" id="cd07012">
    <property type="entry name" value="PBP2_Bug_TTT"/>
    <property type="match status" value="1"/>
</dbReference>
<dbReference type="Proteomes" id="UP001430990">
    <property type="component" value="Plasmid pCC829_2"/>
</dbReference>
<name>A0ABY3R1A3_9BRAD</name>
<dbReference type="InterPro" id="IPR005064">
    <property type="entry name" value="BUG"/>
</dbReference>
<feature type="chain" id="PRO_5047508248" evidence="2">
    <location>
        <begin position="30"/>
        <end position="331"/>
    </location>
</feature>